<feature type="compositionally biased region" description="Basic and acidic residues" evidence="1">
    <location>
        <begin position="171"/>
        <end position="186"/>
    </location>
</feature>
<feature type="region of interest" description="Disordered" evidence="1">
    <location>
        <begin position="157"/>
        <end position="239"/>
    </location>
</feature>
<dbReference type="OrthoDB" id="2634326at2759"/>
<gene>
    <name evidence="2" type="ORF">BT62DRAFT_1009314</name>
</gene>
<feature type="compositionally biased region" description="Polar residues" evidence="1">
    <location>
        <begin position="159"/>
        <end position="170"/>
    </location>
</feature>
<dbReference type="EMBL" id="MU250545">
    <property type="protein sequence ID" value="KAG7443501.1"/>
    <property type="molecule type" value="Genomic_DNA"/>
</dbReference>
<evidence type="ECO:0000256" key="1">
    <source>
        <dbReference type="SAM" id="MobiDB-lite"/>
    </source>
</evidence>
<comment type="caution">
    <text evidence="2">The sequence shown here is derived from an EMBL/GenBank/DDBJ whole genome shotgun (WGS) entry which is preliminary data.</text>
</comment>
<sequence length="333" mass="37740">MKWLPPEQASRREERFVIHGYREGATRFHDALRGTHSRKRIRVNSAIENALSVHVLLSTETELSEIQHMKAYAGELRLENGNWKTSFGVAMGVAYMQYRTPTFNEVPRPAIQRKISQPIARKRDKGPGKSRHRSPPSVLFVLGTSFRGHLSIHEHVHSSKASMELSTGRRMSTDASRRMGSVEERKCRRPQVLTPTNNAPPRGQVTRRPDLSADFSLHRTRNGSNRSYGPKNETESISQPTSAVMYRMENMLLRLGHVSIDAFTIQVMVATAQRFWVVAPLDYMDLYKPIMDSNLRVTLVCVASDLWAPLQPMLTSLKCFGVPAFPSILEFNA</sequence>
<dbReference type="Proteomes" id="UP000812287">
    <property type="component" value="Unassembled WGS sequence"/>
</dbReference>
<organism evidence="2 3">
    <name type="scientific">Guyanagaster necrorhizus</name>
    <dbReference type="NCBI Taxonomy" id="856835"/>
    <lineage>
        <taxon>Eukaryota</taxon>
        <taxon>Fungi</taxon>
        <taxon>Dikarya</taxon>
        <taxon>Basidiomycota</taxon>
        <taxon>Agaricomycotina</taxon>
        <taxon>Agaricomycetes</taxon>
        <taxon>Agaricomycetidae</taxon>
        <taxon>Agaricales</taxon>
        <taxon>Marasmiineae</taxon>
        <taxon>Physalacriaceae</taxon>
        <taxon>Guyanagaster</taxon>
    </lineage>
</organism>
<dbReference type="AlphaFoldDB" id="A0A9P7VP76"/>
<proteinExistence type="predicted"/>
<name>A0A9P7VP76_9AGAR</name>
<feature type="region of interest" description="Disordered" evidence="1">
    <location>
        <begin position="115"/>
        <end position="136"/>
    </location>
</feature>
<reference evidence="2" key="1">
    <citation type="submission" date="2020-11" db="EMBL/GenBank/DDBJ databases">
        <title>Adaptations for nitrogen fixation in a non-lichenized fungal sporocarp promotes dispersal by wood-feeding termites.</title>
        <authorList>
            <consortium name="DOE Joint Genome Institute"/>
            <person name="Koch R.A."/>
            <person name="Yoon G."/>
            <person name="Arayal U."/>
            <person name="Lail K."/>
            <person name="Amirebrahimi M."/>
            <person name="Labutti K."/>
            <person name="Lipzen A."/>
            <person name="Riley R."/>
            <person name="Barry K."/>
            <person name="Henrissat B."/>
            <person name="Grigoriev I.V."/>
            <person name="Herr J.R."/>
            <person name="Aime M.C."/>
        </authorList>
    </citation>
    <scope>NUCLEOTIDE SEQUENCE</scope>
    <source>
        <strain evidence="2">MCA 3950</strain>
    </source>
</reference>
<dbReference type="GeneID" id="66099826"/>
<evidence type="ECO:0000313" key="3">
    <source>
        <dbReference type="Proteomes" id="UP000812287"/>
    </source>
</evidence>
<feature type="compositionally biased region" description="Basic residues" evidence="1">
    <location>
        <begin position="120"/>
        <end position="134"/>
    </location>
</feature>
<protein>
    <submittedName>
        <fullName evidence="2">Uncharacterized protein</fullName>
    </submittedName>
</protein>
<accession>A0A9P7VP76</accession>
<dbReference type="RefSeq" id="XP_043037001.1">
    <property type="nucleotide sequence ID" value="XM_043177539.1"/>
</dbReference>
<keyword evidence="3" id="KW-1185">Reference proteome</keyword>
<evidence type="ECO:0000313" key="2">
    <source>
        <dbReference type="EMBL" id="KAG7443501.1"/>
    </source>
</evidence>